<evidence type="ECO:0000259" key="4">
    <source>
        <dbReference type="PROSITE" id="PS50949"/>
    </source>
</evidence>
<dbReference type="GO" id="GO:0003677">
    <property type="term" value="F:DNA binding"/>
    <property type="evidence" value="ECO:0007669"/>
    <property type="project" value="UniProtKB-KW"/>
</dbReference>
<keyword evidence="2" id="KW-0238">DNA-binding</keyword>
<reference evidence="5 6" key="1">
    <citation type="submission" date="2018-08" db="EMBL/GenBank/DDBJ databases">
        <title>Comparative analysis of Burkholderia isolates from Puerto Rico.</title>
        <authorList>
            <person name="Hall C."/>
            <person name="Sahl J."/>
            <person name="Wagner D."/>
        </authorList>
    </citation>
    <scope>NUCLEOTIDE SEQUENCE [LARGE SCALE GENOMIC DNA]</scope>
    <source>
        <strain evidence="5 6">Bp9025</strain>
    </source>
</reference>
<evidence type="ECO:0000313" key="5">
    <source>
        <dbReference type="EMBL" id="RQT03846.1"/>
    </source>
</evidence>
<dbReference type="InterPro" id="IPR000524">
    <property type="entry name" value="Tscrpt_reg_HTH_GntR"/>
</dbReference>
<feature type="domain" description="HTH gntR-type" evidence="4">
    <location>
        <begin position="1"/>
        <end position="53"/>
    </location>
</feature>
<proteinExistence type="predicted"/>
<keyword evidence="1" id="KW-0805">Transcription regulation</keyword>
<comment type="caution">
    <text evidence="5">The sequence shown here is derived from an EMBL/GenBank/DDBJ whole genome shotgun (WGS) entry which is preliminary data.</text>
</comment>
<dbReference type="SUPFAM" id="SSF46785">
    <property type="entry name" value="Winged helix' DNA-binding domain"/>
    <property type="match status" value="1"/>
</dbReference>
<dbReference type="AlphaFoldDB" id="A0A3N8PAB3"/>
<dbReference type="InterPro" id="IPR036390">
    <property type="entry name" value="WH_DNA-bd_sf"/>
</dbReference>
<feature type="non-terminal residue" evidence="5">
    <location>
        <position position="53"/>
    </location>
</feature>
<evidence type="ECO:0000256" key="2">
    <source>
        <dbReference type="ARBA" id="ARBA00023125"/>
    </source>
</evidence>
<dbReference type="PROSITE" id="PS50949">
    <property type="entry name" value="HTH_GNTR"/>
    <property type="match status" value="1"/>
</dbReference>
<gene>
    <name evidence="5" type="ORF">DF051_37670</name>
</gene>
<dbReference type="Gene3D" id="1.10.10.10">
    <property type="entry name" value="Winged helix-like DNA-binding domain superfamily/Winged helix DNA-binding domain"/>
    <property type="match status" value="1"/>
</dbReference>
<dbReference type="Proteomes" id="UP000277921">
    <property type="component" value="Unassembled WGS sequence"/>
</dbReference>
<dbReference type="GO" id="GO:0003700">
    <property type="term" value="F:DNA-binding transcription factor activity"/>
    <property type="evidence" value="ECO:0007669"/>
    <property type="project" value="InterPro"/>
</dbReference>
<sequence>MKLYEKFANDIERLIRQGVYRHGDRVPSVRQASQQHRISITTVLHAYLLLESR</sequence>
<keyword evidence="3" id="KW-0804">Transcription</keyword>
<dbReference type="RefSeq" id="WP_113976574.1">
    <property type="nucleotide sequence ID" value="NZ_QFRG01000070.1"/>
</dbReference>
<evidence type="ECO:0000256" key="3">
    <source>
        <dbReference type="ARBA" id="ARBA00023163"/>
    </source>
</evidence>
<evidence type="ECO:0000313" key="6">
    <source>
        <dbReference type="Proteomes" id="UP000277921"/>
    </source>
</evidence>
<organism evidence="5 6">
    <name type="scientific">Burkholderia contaminans</name>
    <dbReference type="NCBI Taxonomy" id="488447"/>
    <lineage>
        <taxon>Bacteria</taxon>
        <taxon>Pseudomonadati</taxon>
        <taxon>Pseudomonadota</taxon>
        <taxon>Betaproteobacteria</taxon>
        <taxon>Burkholderiales</taxon>
        <taxon>Burkholderiaceae</taxon>
        <taxon>Burkholderia</taxon>
        <taxon>Burkholderia cepacia complex</taxon>
    </lineage>
</organism>
<dbReference type="EMBL" id="QTQV01000042">
    <property type="protein sequence ID" value="RQT03846.1"/>
    <property type="molecule type" value="Genomic_DNA"/>
</dbReference>
<name>A0A3N8PAB3_9BURK</name>
<evidence type="ECO:0000256" key="1">
    <source>
        <dbReference type="ARBA" id="ARBA00023015"/>
    </source>
</evidence>
<dbReference type="InterPro" id="IPR036388">
    <property type="entry name" value="WH-like_DNA-bd_sf"/>
</dbReference>
<protein>
    <submittedName>
        <fullName evidence="5">GntR family transcriptional regulator</fullName>
    </submittedName>
</protein>
<accession>A0A3N8PAB3</accession>
<dbReference type="Pfam" id="PF00392">
    <property type="entry name" value="GntR"/>
    <property type="match status" value="1"/>
</dbReference>